<dbReference type="InterPro" id="IPR029063">
    <property type="entry name" value="SAM-dependent_MTases_sf"/>
</dbReference>
<dbReference type="Pfam" id="PF05063">
    <property type="entry name" value="MT-A70"/>
    <property type="match status" value="1"/>
</dbReference>
<dbReference type="SUPFAM" id="SSF53335">
    <property type="entry name" value="S-adenosyl-L-methionine-dependent methyltransferases"/>
    <property type="match status" value="1"/>
</dbReference>
<evidence type="ECO:0000256" key="4">
    <source>
        <dbReference type="SAM" id="Coils"/>
    </source>
</evidence>
<accession>A0A0F9FS01</accession>
<protein>
    <recommendedName>
        <fullName evidence="6">MT-A70 family protein</fullName>
    </recommendedName>
</protein>
<proteinExistence type="predicted"/>
<dbReference type="GO" id="GO:0003676">
    <property type="term" value="F:nucleic acid binding"/>
    <property type="evidence" value="ECO:0007669"/>
    <property type="project" value="InterPro"/>
</dbReference>
<dbReference type="Gene3D" id="3.40.50.150">
    <property type="entry name" value="Vaccinia Virus protein VP39"/>
    <property type="match status" value="1"/>
</dbReference>
<dbReference type="PANTHER" id="PTHR12829">
    <property type="entry name" value="N6-ADENOSINE-METHYLTRANSFERASE"/>
    <property type="match status" value="1"/>
</dbReference>
<keyword evidence="1" id="KW-0489">Methyltransferase</keyword>
<dbReference type="PROSITE" id="PS51143">
    <property type="entry name" value="MT_A70"/>
    <property type="match status" value="1"/>
</dbReference>
<dbReference type="EMBL" id="LAZR01020414">
    <property type="protein sequence ID" value="KKL88963.1"/>
    <property type="molecule type" value="Genomic_DNA"/>
</dbReference>
<reference evidence="5" key="1">
    <citation type="journal article" date="2015" name="Nature">
        <title>Complex archaea that bridge the gap between prokaryotes and eukaryotes.</title>
        <authorList>
            <person name="Spang A."/>
            <person name="Saw J.H."/>
            <person name="Jorgensen S.L."/>
            <person name="Zaremba-Niedzwiedzka K."/>
            <person name="Martijn J."/>
            <person name="Lind A.E."/>
            <person name="van Eijk R."/>
            <person name="Schleper C."/>
            <person name="Guy L."/>
            <person name="Ettema T.J."/>
        </authorList>
    </citation>
    <scope>NUCLEOTIDE SEQUENCE</scope>
</reference>
<evidence type="ECO:0008006" key="6">
    <source>
        <dbReference type="Google" id="ProtNLM"/>
    </source>
</evidence>
<evidence type="ECO:0000256" key="2">
    <source>
        <dbReference type="ARBA" id="ARBA00022679"/>
    </source>
</evidence>
<dbReference type="InterPro" id="IPR007757">
    <property type="entry name" value="MT-A70-like"/>
</dbReference>
<feature type="non-terminal residue" evidence="5">
    <location>
        <position position="1"/>
    </location>
</feature>
<evidence type="ECO:0000313" key="5">
    <source>
        <dbReference type="EMBL" id="KKL88963.1"/>
    </source>
</evidence>
<dbReference type="AlphaFoldDB" id="A0A0F9FS01"/>
<keyword evidence="2" id="KW-0808">Transferase</keyword>
<evidence type="ECO:0000256" key="1">
    <source>
        <dbReference type="ARBA" id="ARBA00022603"/>
    </source>
</evidence>
<comment type="caution">
    <text evidence="5">The sequence shown here is derived from an EMBL/GenBank/DDBJ whole genome shotgun (WGS) entry which is preliminary data.</text>
</comment>
<dbReference type="PROSITE" id="PS00092">
    <property type="entry name" value="N6_MTASE"/>
    <property type="match status" value="1"/>
</dbReference>
<sequence length="349" mass="40663">LNMSEINVQSQFDPFFLLNKSPGDVAQYFNKVANLDKIDLSRNKAQAIIRQLEGDLKAARLDLDRRTEDLKQYRELDTIEGIIVDIEGINRQLNKKYSQVQYMTEVVSDYQSLDKKKEKELLRIAEKQKDDEEFNPYDMDKMKEFLDLDLPVKELKETVNKYKAAQKKEIALANEPTKVDVIYADPPWKYDNQIKEWGPTSLHYENMPTDEICNLPISGRIGENAVLFLWTTNPMLPDAFQVLESWGFEYKTNIVWVKQELTRPGSGFYVRGRHELLIIATKGSMAPDDKHISPPIGSVLEASVREHSRKPEEVYDIIERLYPDRRYLELFARAEREGWEVFGDEVGKY</sequence>
<name>A0A0F9FS01_9ZZZZ</name>
<keyword evidence="3" id="KW-0949">S-adenosyl-L-methionine</keyword>
<organism evidence="5">
    <name type="scientific">marine sediment metagenome</name>
    <dbReference type="NCBI Taxonomy" id="412755"/>
    <lineage>
        <taxon>unclassified sequences</taxon>
        <taxon>metagenomes</taxon>
        <taxon>ecological metagenomes</taxon>
    </lineage>
</organism>
<dbReference type="PANTHER" id="PTHR12829:SF7">
    <property type="entry name" value="N6-ADENOSINE-METHYLTRANSFERASE CATALYTIC SUBUNIT"/>
    <property type="match status" value="1"/>
</dbReference>
<keyword evidence="4" id="KW-0175">Coiled coil</keyword>
<feature type="coiled-coil region" evidence="4">
    <location>
        <begin position="42"/>
        <end position="76"/>
    </location>
</feature>
<dbReference type="InterPro" id="IPR002052">
    <property type="entry name" value="DNA_methylase_N6_adenine_CS"/>
</dbReference>
<dbReference type="GO" id="GO:0032259">
    <property type="term" value="P:methylation"/>
    <property type="evidence" value="ECO:0007669"/>
    <property type="project" value="UniProtKB-KW"/>
</dbReference>
<evidence type="ECO:0000256" key="3">
    <source>
        <dbReference type="ARBA" id="ARBA00022691"/>
    </source>
</evidence>
<dbReference type="GO" id="GO:0001734">
    <property type="term" value="F:mRNA m(6)A methyltransferase activity"/>
    <property type="evidence" value="ECO:0007669"/>
    <property type="project" value="UniProtKB-ARBA"/>
</dbReference>
<gene>
    <name evidence="5" type="ORF">LCGC14_1919440</name>
</gene>